<protein>
    <submittedName>
        <fullName evidence="1">Uncharacterized protein</fullName>
    </submittedName>
</protein>
<sequence length="274" mass="27687">MVSSKTFIATAALATAVAAVPFPEAIAQLPGATMQCHEACGNLILESRKCSDNECLCSSDSPFMSLAPECLDCGWQLWTYYGKYLSEPLGKCNLPTEPTGVNPTAQPATTAAETPATSSEPETTKAPEQPAQTEPAQTQQPVTQQPETSKTEEPAAPASSAPAAPASSAPAAPASSAPDAPASSAPVTSAPAAPATSTPVQASSSSEAAPVVTSAKPTTSVKFANTTIVTETICTKSACQNPKPTQTIIEQVNGATQYTVAGALAFVAGVAALF</sequence>
<proteinExistence type="predicted"/>
<reference evidence="1 2" key="1">
    <citation type="journal article" date="2020" name="Front. Microbiol.">
        <title>Phenotypic and Genetic Characterization of the Cheese Ripening Yeast Geotrichum candidum.</title>
        <authorList>
            <person name="Perkins V."/>
            <person name="Vignola S."/>
            <person name="Lessard M.H."/>
            <person name="Plante P.L."/>
            <person name="Corbeil J."/>
            <person name="Dugat-Bony E."/>
            <person name="Frenette M."/>
            <person name="Labrie S."/>
        </authorList>
    </citation>
    <scope>NUCLEOTIDE SEQUENCE [LARGE SCALE GENOMIC DNA]</scope>
    <source>
        <strain evidence="1 2">LMA-1147</strain>
    </source>
</reference>
<comment type="caution">
    <text evidence="1">The sequence shown here is derived from an EMBL/GenBank/DDBJ whole genome shotgun (WGS) entry which is preliminary data.</text>
</comment>
<organism evidence="1 2">
    <name type="scientific">Geotrichum galactomycetum</name>
    <dbReference type="NCBI Taxonomy" id="27317"/>
    <lineage>
        <taxon>Eukaryota</taxon>
        <taxon>Fungi</taxon>
        <taxon>Dikarya</taxon>
        <taxon>Ascomycota</taxon>
        <taxon>Saccharomycotina</taxon>
        <taxon>Dipodascomycetes</taxon>
        <taxon>Dipodascales</taxon>
        <taxon>Dipodascaceae</taxon>
        <taxon>Geotrichum</taxon>
    </lineage>
</organism>
<accession>A0ACB6V811</accession>
<evidence type="ECO:0000313" key="1">
    <source>
        <dbReference type="EMBL" id="KAF5100825.1"/>
    </source>
</evidence>
<keyword evidence="2" id="KW-1185">Reference proteome</keyword>
<name>A0ACB6V811_9ASCO</name>
<dbReference type="EMBL" id="QVQA01000017">
    <property type="protein sequence ID" value="KAF5100825.1"/>
    <property type="molecule type" value="Genomic_DNA"/>
</dbReference>
<gene>
    <name evidence="1" type="ORF">D0Z00_001094</name>
</gene>
<evidence type="ECO:0000313" key="2">
    <source>
        <dbReference type="Proteomes" id="UP000744676"/>
    </source>
</evidence>
<dbReference type="Proteomes" id="UP000744676">
    <property type="component" value="Unassembled WGS sequence"/>
</dbReference>